<feature type="domain" description="Major facilitator superfamily (MFS) profile" evidence="7">
    <location>
        <begin position="56"/>
        <end position="475"/>
    </location>
</feature>
<evidence type="ECO:0000256" key="5">
    <source>
        <dbReference type="ARBA" id="ARBA00023136"/>
    </source>
</evidence>
<dbReference type="EnsemblFungi" id="PTTG_07078-t43_1">
    <property type="protein sequence ID" value="PTTG_07078-t43_1-p1"/>
    <property type="gene ID" value="PTTG_07078"/>
</dbReference>
<keyword evidence="3 6" id="KW-0812">Transmembrane</keyword>
<keyword evidence="4 6" id="KW-1133">Transmembrane helix</keyword>
<dbReference type="InterPro" id="IPR005828">
    <property type="entry name" value="MFS_sugar_transport-like"/>
</dbReference>
<dbReference type="AlphaFoldDB" id="A0A180G6X5"/>
<keyword evidence="5 6" id="KW-0472">Membrane</keyword>
<dbReference type="PANTHER" id="PTHR23511:SF34">
    <property type="entry name" value="SYNAPTIC VESICLE GLYCOPROTEIN 2"/>
    <property type="match status" value="1"/>
</dbReference>
<evidence type="ECO:0000256" key="3">
    <source>
        <dbReference type="ARBA" id="ARBA00022692"/>
    </source>
</evidence>
<dbReference type="InterPro" id="IPR036259">
    <property type="entry name" value="MFS_trans_sf"/>
</dbReference>
<dbReference type="Pfam" id="PF00083">
    <property type="entry name" value="Sugar_tr"/>
    <property type="match status" value="2"/>
</dbReference>
<feature type="transmembrane region" description="Helical" evidence="6">
    <location>
        <begin position="57"/>
        <end position="85"/>
    </location>
</feature>
<evidence type="ECO:0000256" key="2">
    <source>
        <dbReference type="ARBA" id="ARBA00022448"/>
    </source>
</evidence>
<dbReference type="PROSITE" id="PS00216">
    <property type="entry name" value="SUGAR_TRANSPORT_1"/>
    <property type="match status" value="1"/>
</dbReference>
<keyword evidence="2" id="KW-0813">Transport</keyword>
<evidence type="ECO:0000256" key="1">
    <source>
        <dbReference type="ARBA" id="ARBA00004141"/>
    </source>
</evidence>
<dbReference type="OrthoDB" id="433512at2759"/>
<protein>
    <submittedName>
        <fullName evidence="9">MFS domain-containing protein</fullName>
    </submittedName>
    <submittedName>
        <fullName evidence="8">MFS transporter, PHS family, inorganic phosphate transporter</fullName>
    </submittedName>
</protein>
<reference evidence="8" key="2">
    <citation type="submission" date="2016-05" db="EMBL/GenBank/DDBJ databases">
        <title>Comparative analysis highlights variable genome content of wheat rusts and divergence of the mating loci.</title>
        <authorList>
            <person name="Cuomo C.A."/>
            <person name="Bakkeren G."/>
            <person name="Szabo L."/>
            <person name="Khalil H."/>
            <person name="Joly D."/>
            <person name="Goldberg J."/>
            <person name="Young S."/>
            <person name="Zeng Q."/>
            <person name="Fellers J."/>
        </authorList>
    </citation>
    <scope>NUCLEOTIDE SEQUENCE [LARGE SCALE GENOMIC DNA]</scope>
    <source>
        <strain evidence="8">1-1 BBBD Race 1</strain>
    </source>
</reference>
<feature type="transmembrane region" description="Helical" evidence="6">
    <location>
        <begin position="326"/>
        <end position="346"/>
    </location>
</feature>
<evidence type="ECO:0000259" key="7">
    <source>
        <dbReference type="PROSITE" id="PS50850"/>
    </source>
</evidence>
<evidence type="ECO:0000313" key="10">
    <source>
        <dbReference type="Proteomes" id="UP000005240"/>
    </source>
</evidence>
<accession>A0A180G6X5</accession>
<feature type="transmembrane region" description="Helical" evidence="6">
    <location>
        <begin position="190"/>
        <end position="212"/>
    </location>
</feature>
<evidence type="ECO:0000256" key="6">
    <source>
        <dbReference type="SAM" id="Phobius"/>
    </source>
</evidence>
<evidence type="ECO:0000313" key="8">
    <source>
        <dbReference type="EMBL" id="OAV88370.1"/>
    </source>
</evidence>
<comment type="subcellular location">
    <subcellularLocation>
        <location evidence="1">Membrane</location>
        <topology evidence="1">Multi-pass membrane protein</topology>
    </subcellularLocation>
</comment>
<proteinExistence type="predicted"/>
<feature type="transmembrane region" description="Helical" evidence="6">
    <location>
        <begin position="232"/>
        <end position="253"/>
    </location>
</feature>
<gene>
    <name evidence="8" type="ORF">PTTG_07078</name>
</gene>
<dbReference type="CDD" id="cd17364">
    <property type="entry name" value="MFS_PhT"/>
    <property type="match status" value="1"/>
</dbReference>
<feature type="transmembrane region" description="Helical" evidence="6">
    <location>
        <begin position="352"/>
        <end position="371"/>
    </location>
</feature>
<dbReference type="Proteomes" id="UP000005240">
    <property type="component" value="Unassembled WGS sequence"/>
</dbReference>
<sequence length="492" mass="53120">MVAETDPLPKTLTSSDDHNITTQTRLAPHTNELTERRRAALAEIDTAKFGWFHVRAVLVSGVGFFTDAYDIFAINIASIMLGYVLKQGASLTTNQDLGIKVATPVGTFCGQLLFGWLADVYGRKRMYGIELMIIIIATVGQAVSGSGPGASLIGVLIMWRFFLGLGIGGDYPLSACITSEFAAIRIRGRMMTAVFASQGFGQLTAAIVAVVVVKAFEGSIKEDLIAGESVDYCWRLLIGLGALPGAVALYFRLTIPETPRYTMDIERDIQGAAGDVDAFLSTGGYAHGLGLNSSIVLKAIGFGAATTGTKNEQIYQTLINVSSGNVILSVAGLIPGYWVAFAFIDWWGRKPIQIMGFSVLTVLFIIMGTAYHQLIQHTVGLFIAFYCFANFFQNFGPNTTTFVIPGECFPTRYRSTSHGISAASGKLGAIIAQVGFARLKDIGGKDQFIDHIFQIFAAFMFTGLLSTFLLPETKGKSLEELSGEDQDEFVQS</sequence>
<dbReference type="InterPro" id="IPR005829">
    <property type="entry name" value="Sugar_transporter_CS"/>
</dbReference>
<dbReference type="InterPro" id="IPR020846">
    <property type="entry name" value="MFS_dom"/>
</dbReference>
<reference evidence="8" key="1">
    <citation type="submission" date="2009-11" db="EMBL/GenBank/DDBJ databases">
        <authorList>
            <consortium name="The Broad Institute Genome Sequencing Platform"/>
            <person name="Ward D."/>
            <person name="Feldgarden M."/>
            <person name="Earl A."/>
            <person name="Young S.K."/>
            <person name="Zeng Q."/>
            <person name="Koehrsen M."/>
            <person name="Alvarado L."/>
            <person name="Berlin A."/>
            <person name="Bochicchio J."/>
            <person name="Borenstein D."/>
            <person name="Chapman S.B."/>
            <person name="Chen Z."/>
            <person name="Engels R."/>
            <person name="Freedman E."/>
            <person name="Gellesch M."/>
            <person name="Goldberg J."/>
            <person name="Griggs A."/>
            <person name="Gujja S."/>
            <person name="Heilman E."/>
            <person name="Heiman D."/>
            <person name="Hepburn T."/>
            <person name="Howarth C."/>
            <person name="Jen D."/>
            <person name="Larson L."/>
            <person name="Lewis B."/>
            <person name="Mehta T."/>
            <person name="Park D."/>
            <person name="Pearson M."/>
            <person name="Roberts A."/>
            <person name="Saif S."/>
            <person name="Shea T."/>
            <person name="Shenoy N."/>
            <person name="Sisk P."/>
            <person name="Stolte C."/>
            <person name="Sykes S."/>
            <person name="Thomson T."/>
            <person name="Walk T."/>
            <person name="White J."/>
            <person name="Yandava C."/>
            <person name="Izard J."/>
            <person name="Baranova O.V."/>
            <person name="Blanton J.M."/>
            <person name="Tanner A.C."/>
            <person name="Dewhirst F.E."/>
            <person name="Haas B."/>
            <person name="Nusbaum C."/>
            <person name="Birren B."/>
        </authorList>
    </citation>
    <scope>NUCLEOTIDE SEQUENCE [LARGE SCALE GENOMIC DNA]</scope>
    <source>
        <strain evidence="8">1-1 BBBD Race 1</strain>
    </source>
</reference>
<dbReference type="GO" id="GO:0016020">
    <property type="term" value="C:membrane"/>
    <property type="evidence" value="ECO:0007669"/>
    <property type="project" value="UniProtKB-SubCell"/>
</dbReference>
<dbReference type="VEuPathDB" id="FungiDB:PTTG_07078"/>
<organism evidence="8">
    <name type="scientific">Puccinia triticina (isolate 1-1 / race 1 (BBBD))</name>
    <name type="common">Brown leaf rust fungus</name>
    <dbReference type="NCBI Taxonomy" id="630390"/>
    <lineage>
        <taxon>Eukaryota</taxon>
        <taxon>Fungi</taxon>
        <taxon>Dikarya</taxon>
        <taxon>Basidiomycota</taxon>
        <taxon>Pucciniomycotina</taxon>
        <taxon>Pucciniomycetes</taxon>
        <taxon>Pucciniales</taxon>
        <taxon>Pucciniaceae</taxon>
        <taxon>Puccinia</taxon>
    </lineage>
</organism>
<feature type="transmembrane region" description="Helical" evidence="6">
    <location>
        <begin position="378"/>
        <end position="396"/>
    </location>
</feature>
<dbReference type="SUPFAM" id="SSF103473">
    <property type="entry name" value="MFS general substrate transporter"/>
    <property type="match status" value="1"/>
</dbReference>
<dbReference type="GO" id="GO:0022857">
    <property type="term" value="F:transmembrane transporter activity"/>
    <property type="evidence" value="ECO:0007669"/>
    <property type="project" value="InterPro"/>
</dbReference>
<dbReference type="PROSITE" id="PS50850">
    <property type="entry name" value="MFS"/>
    <property type="match status" value="1"/>
</dbReference>
<feature type="transmembrane region" description="Helical" evidence="6">
    <location>
        <begin position="451"/>
        <end position="470"/>
    </location>
</feature>
<dbReference type="Gene3D" id="1.20.1250.20">
    <property type="entry name" value="MFS general substrate transporter like domains"/>
    <property type="match status" value="1"/>
</dbReference>
<dbReference type="PANTHER" id="PTHR23511">
    <property type="entry name" value="SYNAPTIC VESICLE GLYCOPROTEIN 2"/>
    <property type="match status" value="1"/>
</dbReference>
<dbReference type="PROSITE" id="PS00217">
    <property type="entry name" value="SUGAR_TRANSPORT_2"/>
    <property type="match status" value="1"/>
</dbReference>
<name>A0A180G6X5_PUCT1</name>
<dbReference type="EMBL" id="ADAS02000181">
    <property type="protein sequence ID" value="OAV88370.1"/>
    <property type="molecule type" value="Genomic_DNA"/>
</dbReference>
<evidence type="ECO:0000256" key="4">
    <source>
        <dbReference type="ARBA" id="ARBA00022989"/>
    </source>
</evidence>
<keyword evidence="10" id="KW-1185">Reference proteome</keyword>
<feature type="transmembrane region" description="Helical" evidence="6">
    <location>
        <begin position="97"/>
        <end position="118"/>
    </location>
</feature>
<reference evidence="9" key="4">
    <citation type="submission" date="2025-05" db="UniProtKB">
        <authorList>
            <consortium name="EnsemblFungi"/>
        </authorList>
    </citation>
    <scope>IDENTIFICATION</scope>
    <source>
        <strain evidence="9">isolate 1-1 / race 1 (BBBD)</strain>
    </source>
</reference>
<evidence type="ECO:0000313" key="9">
    <source>
        <dbReference type="EnsemblFungi" id="PTTG_07078-t43_1-p1"/>
    </source>
</evidence>
<reference evidence="9 10" key="3">
    <citation type="journal article" date="2017" name="G3 (Bethesda)">
        <title>Comparative analysis highlights variable genome content of wheat rusts and divergence of the mating loci.</title>
        <authorList>
            <person name="Cuomo C.A."/>
            <person name="Bakkeren G."/>
            <person name="Khalil H.B."/>
            <person name="Panwar V."/>
            <person name="Joly D."/>
            <person name="Linning R."/>
            <person name="Sakthikumar S."/>
            <person name="Song X."/>
            <person name="Adiconis X."/>
            <person name="Fan L."/>
            <person name="Goldberg J.M."/>
            <person name="Levin J.Z."/>
            <person name="Young S."/>
            <person name="Zeng Q."/>
            <person name="Anikster Y."/>
            <person name="Bruce M."/>
            <person name="Wang M."/>
            <person name="Yin C."/>
            <person name="McCallum B."/>
            <person name="Szabo L.J."/>
            <person name="Hulbert S."/>
            <person name="Chen X."/>
            <person name="Fellers J.P."/>
        </authorList>
    </citation>
    <scope>NUCLEOTIDE SEQUENCE</scope>
    <source>
        <strain evidence="9">isolate 1-1 / race 1 (BBBD)</strain>
        <strain evidence="10">Isolate 1-1 / race 1 (BBBD)</strain>
    </source>
</reference>